<dbReference type="PANTHER" id="PTHR32347">
    <property type="entry name" value="EFFLUX SYSTEM COMPONENT YKNX-RELATED"/>
    <property type="match status" value="1"/>
</dbReference>
<dbReference type="InterPro" id="IPR050465">
    <property type="entry name" value="UPF0194_transport"/>
</dbReference>
<evidence type="ECO:0000256" key="4">
    <source>
        <dbReference type="SAM" id="Phobius"/>
    </source>
</evidence>
<feature type="compositionally biased region" description="Low complexity" evidence="3">
    <location>
        <begin position="405"/>
        <end position="418"/>
    </location>
</feature>
<evidence type="ECO:0000313" key="9">
    <source>
        <dbReference type="Proteomes" id="UP000231025"/>
    </source>
</evidence>
<keyword evidence="4" id="KW-0472">Membrane</keyword>
<dbReference type="Pfam" id="PF25967">
    <property type="entry name" value="RND-MFP_C"/>
    <property type="match status" value="1"/>
</dbReference>
<feature type="domain" description="Multidrug resistance protein MdtA-like barrel-sandwich hybrid" evidence="5">
    <location>
        <begin position="75"/>
        <end position="249"/>
    </location>
</feature>
<proteinExistence type="predicted"/>
<comment type="subcellular location">
    <subcellularLocation>
        <location evidence="1">Cell envelope</location>
    </subcellularLocation>
</comment>
<keyword evidence="4" id="KW-0812">Transmembrane</keyword>
<protein>
    <recommendedName>
        <fullName evidence="10">RND efflux pump membrane fusion protein barrel-sandwich domain-containing protein</fullName>
    </recommendedName>
</protein>
<dbReference type="Gene3D" id="2.40.30.170">
    <property type="match status" value="1"/>
</dbReference>
<dbReference type="InterPro" id="IPR058625">
    <property type="entry name" value="MdtA-like_BSH"/>
</dbReference>
<keyword evidence="4" id="KW-1133">Transmembrane helix</keyword>
<sequence length="437" mass="46872">MKLIINNFSNFKNKFQKLSLFKKIIIITILIGLLWLIKTRIFTSKKNTVQYQTAQAEIGTLIVSVTGSGNVSTANNATISTQASGVVSKLYVKDGDVVKSGDKIADIDLDLEGKQKAFQASSSYQSAKNSLETTKIAMLTTQGDMFMQWDKFYNLAINGKYTNGDGTPNTNNRTLPEFIITNNTWLASEAKYKNQQAVVNQAQTALNSAWLSYQQTSPTIYAPISGTVTGLSLQVGSVIASTSSNSNTTQTSTKIASVKTKAMPTVTVNLSEIDVPKIKMGNKATVTFDALPDKTFTGHVISIDTAGTISSNVTTYSTVIRLDLGSEAILPNMAASAHIITQTKDNVLLVPSTSVKTDSSTSTTTVQIMKDRQPQTVTVEIGLSSNTQTEIVSGLKSGDIIVTSSSQTSNSTQTTTQSPFSPFGGARTGGNTMRINR</sequence>
<evidence type="ECO:0000259" key="5">
    <source>
        <dbReference type="Pfam" id="PF25917"/>
    </source>
</evidence>
<feature type="domain" description="Multidrug resistance protein MdtA-like C-terminal permuted SH3" evidence="6">
    <location>
        <begin position="346"/>
        <end position="407"/>
    </location>
</feature>
<dbReference type="Gene3D" id="6.20.50.140">
    <property type="match status" value="1"/>
</dbReference>
<dbReference type="AlphaFoldDB" id="A0A2G9Y7A1"/>
<evidence type="ECO:0008006" key="10">
    <source>
        <dbReference type="Google" id="ProtNLM"/>
    </source>
</evidence>
<dbReference type="Pfam" id="PF25990">
    <property type="entry name" value="Beta-barrel_YknX"/>
    <property type="match status" value="1"/>
</dbReference>
<keyword evidence="2" id="KW-0175">Coiled coil</keyword>
<name>A0A2G9Y7A1_9BACT</name>
<dbReference type="EMBL" id="PCRE01000018">
    <property type="protein sequence ID" value="PIP15118.1"/>
    <property type="molecule type" value="Genomic_DNA"/>
</dbReference>
<evidence type="ECO:0000256" key="1">
    <source>
        <dbReference type="ARBA" id="ARBA00004196"/>
    </source>
</evidence>
<dbReference type="InterPro" id="IPR058636">
    <property type="entry name" value="Beta-barrel_YknX"/>
</dbReference>
<accession>A0A2G9Y7A1</accession>
<organism evidence="8 9">
    <name type="scientific">Candidatus Roizmanbacteria bacterium CG23_combo_of_CG06-09_8_20_14_all_35_49</name>
    <dbReference type="NCBI Taxonomy" id="1974863"/>
    <lineage>
        <taxon>Bacteria</taxon>
        <taxon>Candidatus Roizmaniibacteriota</taxon>
    </lineage>
</organism>
<evidence type="ECO:0000256" key="2">
    <source>
        <dbReference type="ARBA" id="ARBA00023054"/>
    </source>
</evidence>
<evidence type="ECO:0000313" key="8">
    <source>
        <dbReference type="EMBL" id="PIP15118.1"/>
    </source>
</evidence>
<dbReference type="GO" id="GO:0030313">
    <property type="term" value="C:cell envelope"/>
    <property type="evidence" value="ECO:0007669"/>
    <property type="project" value="UniProtKB-SubCell"/>
</dbReference>
<feature type="region of interest" description="Disordered" evidence="3">
    <location>
        <begin position="405"/>
        <end position="437"/>
    </location>
</feature>
<dbReference type="Pfam" id="PF25917">
    <property type="entry name" value="BSH_RND"/>
    <property type="match status" value="1"/>
</dbReference>
<gene>
    <name evidence="8" type="ORF">COX47_01410</name>
</gene>
<dbReference type="Gene3D" id="2.40.50.100">
    <property type="match status" value="1"/>
</dbReference>
<dbReference type="Proteomes" id="UP000231025">
    <property type="component" value="Unassembled WGS sequence"/>
</dbReference>
<evidence type="ECO:0000256" key="3">
    <source>
        <dbReference type="SAM" id="MobiDB-lite"/>
    </source>
</evidence>
<feature type="domain" description="YknX-like beta-barrel" evidence="7">
    <location>
        <begin position="266"/>
        <end position="316"/>
    </location>
</feature>
<comment type="caution">
    <text evidence="8">The sequence shown here is derived from an EMBL/GenBank/DDBJ whole genome shotgun (WGS) entry which is preliminary data.</text>
</comment>
<feature type="transmembrane region" description="Helical" evidence="4">
    <location>
        <begin position="20"/>
        <end position="37"/>
    </location>
</feature>
<evidence type="ECO:0000259" key="6">
    <source>
        <dbReference type="Pfam" id="PF25967"/>
    </source>
</evidence>
<evidence type="ECO:0000259" key="7">
    <source>
        <dbReference type="Pfam" id="PF25990"/>
    </source>
</evidence>
<dbReference type="InterPro" id="IPR058627">
    <property type="entry name" value="MdtA-like_C"/>
</dbReference>
<reference evidence="8 9" key="1">
    <citation type="submission" date="2017-09" db="EMBL/GenBank/DDBJ databases">
        <title>Depth-based differentiation of microbial function through sediment-hosted aquifers and enrichment of novel symbionts in the deep terrestrial subsurface.</title>
        <authorList>
            <person name="Probst A.J."/>
            <person name="Ladd B."/>
            <person name="Jarett J.K."/>
            <person name="Geller-Mcgrath D.E."/>
            <person name="Sieber C.M."/>
            <person name="Emerson J.B."/>
            <person name="Anantharaman K."/>
            <person name="Thomas B.C."/>
            <person name="Malmstrom R."/>
            <person name="Stieglmeier M."/>
            <person name="Klingl A."/>
            <person name="Woyke T."/>
            <person name="Ryan C.M."/>
            <person name="Banfield J.F."/>
        </authorList>
    </citation>
    <scope>NUCLEOTIDE SEQUENCE [LARGE SCALE GENOMIC DNA]</scope>
    <source>
        <strain evidence="8">CG23_combo_of_CG06-09_8_20_14_all_35_49</strain>
    </source>
</reference>